<keyword evidence="2" id="KW-0229">DNA integration</keyword>
<dbReference type="InterPro" id="IPR011010">
    <property type="entry name" value="DNA_brk_join_enz"/>
</dbReference>
<reference evidence="6" key="1">
    <citation type="submission" date="2022-10" db="EMBL/GenBank/DDBJ databases">
        <authorList>
            <person name="Yu W.X."/>
        </authorList>
    </citation>
    <scope>NUCLEOTIDE SEQUENCE</scope>
    <source>
        <strain evidence="6">D04</strain>
    </source>
</reference>
<dbReference type="InterPro" id="IPR002104">
    <property type="entry name" value="Integrase_catalytic"/>
</dbReference>
<dbReference type="GO" id="GO:0003677">
    <property type="term" value="F:DNA binding"/>
    <property type="evidence" value="ECO:0007669"/>
    <property type="project" value="UniProtKB-KW"/>
</dbReference>
<comment type="similarity">
    <text evidence="1">Belongs to the 'phage' integrase family.</text>
</comment>
<accession>A0AAE3MDR6</accession>
<dbReference type="Gene3D" id="1.10.443.10">
    <property type="entry name" value="Intergrase catalytic core"/>
    <property type="match status" value="1"/>
</dbReference>
<dbReference type="InterPro" id="IPR050090">
    <property type="entry name" value="Tyrosine_recombinase_XerCD"/>
</dbReference>
<dbReference type="GO" id="GO:0006310">
    <property type="term" value="P:DNA recombination"/>
    <property type="evidence" value="ECO:0007669"/>
    <property type="project" value="UniProtKB-KW"/>
</dbReference>
<comment type="caution">
    <text evidence="6">The sequence shown here is derived from an EMBL/GenBank/DDBJ whole genome shotgun (WGS) entry which is preliminary data.</text>
</comment>
<dbReference type="Gene3D" id="1.10.150.130">
    <property type="match status" value="2"/>
</dbReference>
<dbReference type="SUPFAM" id="SSF56349">
    <property type="entry name" value="DNA breaking-rejoining enzymes"/>
    <property type="match status" value="2"/>
</dbReference>
<evidence type="ECO:0000256" key="2">
    <source>
        <dbReference type="ARBA" id="ARBA00022908"/>
    </source>
</evidence>
<evidence type="ECO:0000256" key="4">
    <source>
        <dbReference type="ARBA" id="ARBA00023172"/>
    </source>
</evidence>
<proteinExistence type="inferred from homology"/>
<name>A0AAE3MDR6_9BACT</name>
<dbReference type="EMBL" id="JAPDPI010000017">
    <property type="protein sequence ID" value="MCW3805879.1"/>
    <property type="molecule type" value="Genomic_DNA"/>
</dbReference>
<evidence type="ECO:0000313" key="7">
    <source>
        <dbReference type="Proteomes" id="UP001207408"/>
    </source>
</evidence>
<keyword evidence="4" id="KW-0233">DNA recombination</keyword>
<gene>
    <name evidence="6" type="ORF">OM074_09580</name>
</gene>
<organism evidence="6 7">
    <name type="scientific">Plebeiibacterium marinum</name>
    <dbReference type="NCBI Taxonomy" id="2992111"/>
    <lineage>
        <taxon>Bacteria</taxon>
        <taxon>Pseudomonadati</taxon>
        <taxon>Bacteroidota</taxon>
        <taxon>Bacteroidia</taxon>
        <taxon>Marinilabiliales</taxon>
        <taxon>Marinilabiliaceae</taxon>
        <taxon>Plebeiibacterium</taxon>
    </lineage>
</organism>
<evidence type="ECO:0000259" key="5">
    <source>
        <dbReference type="PROSITE" id="PS51898"/>
    </source>
</evidence>
<dbReference type="PANTHER" id="PTHR30349">
    <property type="entry name" value="PHAGE INTEGRASE-RELATED"/>
    <property type="match status" value="1"/>
</dbReference>
<keyword evidence="3" id="KW-0238">DNA-binding</keyword>
<feature type="domain" description="Tyr recombinase" evidence="5">
    <location>
        <begin position="496"/>
        <end position="669"/>
    </location>
</feature>
<dbReference type="PROSITE" id="PS51898">
    <property type="entry name" value="TYR_RECOMBINASE"/>
    <property type="match status" value="1"/>
</dbReference>
<dbReference type="RefSeq" id="WP_301199244.1">
    <property type="nucleotide sequence ID" value="NZ_JAPDPI010000017.1"/>
</dbReference>
<dbReference type="Pfam" id="PF13495">
    <property type="entry name" value="Phage_int_SAM_4"/>
    <property type="match status" value="1"/>
</dbReference>
<dbReference type="AlphaFoldDB" id="A0AAE3MDR6"/>
<dbReference type="InterPro" id="IPR010998">
    <property type="entry name" value="Integrase_recombinase_N"/>
</dbReference>
<evidence type="ECO:0000256" key="3">
    <source>
        <dbReference type="ARBA" id="ARBA00023125"/>
    </source>
</evidence>
<dbReference type="GO" id="GO:0015074">
    <property type="term" value="P:DNA integration"/>
    <property type="evidence" value="ECO:0007669"/>
    <property type="project" value="UniProtKB-KW"/>
</dbReference>
<keyword evidence="7" id="KW-1185">Reference proteome</keyword>
<evidence type="ECO:0000256" key="1">
    <source>
        <dbReference type="ARBA" id="ARBA00008857"/>
    </source>
</evidence>
<dbReference type="InterPro" id="IPR013762">
    <property type="entry name" value="Integrase-like_cat_sf"/>
</dbReference>
<sequence>MSTIFIYPATYKKQKSIVLKFDYKSNNPVDQVVKLLPGRQYSSSNKFWYIPYREDYKSYLQGCFASLNFAKLIFGEVNNLEAYAEKQLNTNSGATSSVKIKIDKINKKIYLDHGYRPDLYSRINNLGKGLWLKKQKNWMFEGTNEVYLKIKDILLQEGYDFTREEVEVKNYRRSETSIYISKKIKVLKSLQASEKEFYDFYNKLLDLKRLSPSTKDVYSYFFAVFLKGFEGRDVKELEYKDLFHYVKKQSEILGETQLKQCIAAIKFFYEKGLSWETLYFNIKRAERIEAGIVHVPYNDISRILEGVVPVADRMILFLYFHGNYNFEEISKLPADEEILFSRAYRLPGQTEKSVSYFRSLFNEFTLKHPSRNVLWEFNQKPYGKEKIETKLYRVMQYHKMHDLFKLQYEHALNGSEYSKQTKAMYLSAFMRFIEYNNYLHPAFITNENIRDYLLLHREKSTAMQDNMINAFKFFFERVHSYQISENSVIRPRRKHYLPDYFTTDEVGAMLLVTDNIKHKLLIAVIYGAGLRRSEAQKLMLRDVDVKKNRIFIKDGKGGKDRYSVISGHVKSILEKYLKEYRPEKYLFEGSKPGKTYSTTSMSNVIKDAAVRAGIRRRVYLHMLRHSFATHLLEQGQDIRYVQELLGHNSIQTTQRYTHIINDALKTVVSPLDIVVRDLQRRKRAGPG</sequence>
<dbReference type="InterPro" id="IPR004107">
    <property type="entry name" value="Integrase_SAM-like_N"/>
</dbReference>
<protein>
    <submittedName>
        <fullName evidence="6">Site-specific integrase</fullName>
    </submittedName>
</protein>
<dbReference type="PANTHER" id="PTHR30349:SF64">
    <property type="entry name" value="PROPHAGE INTEGRASE INTD-RELATED"/>
    <property type="match status" value="1"/>
</dbReference>
<evidence type="ECO:0000313" key="6">
    <source>
        <dbReference type="EMBL" id="MCW3805879.1"/>
    </source>
</evidence>
<dbReference type="Proteomes" id="UP001207408">
    <property type="component" value="Unassembled WGS sequence"/>
</dbReference>
<dbReference type="Pfam" id="PF00589">
    <property type="entry name" value="Phage_integrase"/>
    <property type="match status" value="1"/>
</dbReference>